<dbReference type="InterPro" id="IPR026444">
    <property type="entry name" value="Secre_tail"/>
</dbReference>
<evidence type="ECO:0000256" key="1">
    <source>
        <dbReference type="ARBA" id="ARBA00006865"/>
    </source>
</evidence>
<evidence type="ECO:0000259" key="4">
    <source>
        <dbReference type="PROSITE" id="PS50853"/>
    </source>
</evidence>
<protein>
    <submittedName>
        <fullName evidence="6">Family 16 glycosylhydrolase</fullName>
    </submittedName>
</protein>
<dbReference type="RefSeq" id="WP_194311298.1">
    <property type="nucleotide sequence ID" value="NZ_JADHEC010000008.1"/>
</dbReference>
<dbReference type="NCBIfam" id="TIGR04183">
    <property type="entry name" value="Por_Secre_tail"/>
    <property type="match status" value="1"/>
</dbReference>
<feature type="domain" description="Fibronectin type-III" evidence="4">
    <location>
        <begin position="286"/>
        <end position="375"/>
    </location>
</feature>
<dbReference type="CDD" id="cd00063">
    <property type="entry name" value="FN3"/>
    <property type="match status" value="1"/>
</dbReference>
<evidence type="ECO:0000313" key="6">
    <source>
        <dbReference type="EMBL" id="MBF2708034.1"/>
    </source>
</evidence>
<evidence type="ECO:0000256" key="3">
    <source>
        <dbReference type="SAM" id="SignalP"/>
    </source>
</evidence>
<dbReference type="Proteomes" id="UP000646211">
    <property type="component" value="Unassembled WGS sequence"/>
</dbReference>
<dbReference type="Gene3D" id="2.60.40.10">
    <property type="entry name" value="Immunoglobulins"/>
    <property type="match status" value="1"/>
</dbReference>
<feature type="signal peptide" evidence="3">
    <location>
        <begin position="1"/>
        <end position="22"/>
    </location>
</feature>
<dbReference type="InterPro" id="IPR036116">
    <property type="entry name" value="FN3_sf"/>
</dbReference>
<sequence length="567" mass="61872">MKKNTSLQLFFLVFLIGQCCLAQVDVVYNDLVWSDEFTVNGAVDSNNWFHQTQLPAGGSWFNGEVQHYTNLTTNSFVDTGLLHIVAKKESFTDQGVTKEYTSARLNSKFAFRYGRVDVRAKLPIDSGTWPAIWMLGKNVNEPGGYFASTYGTTDWPACGETDIMEHGIFSSQSINYIQSTMHTPSSHGNSVNNGGTIASDLANNYHIYSMNWSPNQISFLLDGVAFYTYNPAVKDASTWPFDKEQYLLLNIALGGIAGTIAPSFTQASMDIDYVRVYQNTTIDTQPPVNFAASVGAISGSSVELLLNATDNSGNVTYNVDYGSGTSSTYSLSGVQKSLIISNLSPNTNYTFSVSATDATGNAAVNNPIVLNAKTTVISQCSGTDTQAQQGAFTLGYNYAFETIGNDVKITFELLDNKVGLVAFLRNQSSPSTETQMSNVSGQVFTKTITGQTIGSTINYACKFAYAGGGLSVTKYISYVVGSSCSLRVETSSELKQFYYPNPVENILYLQLLDEQNQIILTDILGQKIFEDVVKSSHNLDMSGLKSGIYFLKVKNLHGVQNVKIIKK</sequence>
<dbReference type="InterPro" id="IPR013783">
    <property type="entry name" value="Ig-like_fold"/>
</dbReference>
<dbReference type="InterPro" id="IPR003961">
    <property type="entry name" value="FN3_dom"/>
</dbReference>
<dbReference type="EMBL" id="JADHEC010000008">
    <property type="protein sequence ID" value="MBF2708034.1"/>
    <property type="molecule type" value="Genomic_DNA"/>
</dbReference>
<gene>
    <name evidence="6" type="ORF">IR213_05435</name>
</gene>
<dbReference type="SUPFAM" id="SSF49265">
    <property type="entry name" value="Fibronectin type III"/>
    <property type="match status" value="1"/>
</dbReference>
<dbReference type="InterPro" id="IPR050546">
    <property type="entry name" value="Glycosyl_Hydrlase_16"/>
</dbReference>
<proteinExistence type="inferred from homology"/>
<keyword evidence="7" id="KW-1185">Reference proteome</keyword>
<dbReference type="GO" id="GO:0004553">
    <property type="term" value="F:hydrolase activity, hydrolyzing O-glycosyl compounds"/>
    <property type="evidence" value="ECO:0007669"/>
    <property type="project" value="InterPro"/>
</dbReference>
<organism evidence="6 7">
    <name type="scientific">Flavobacterium soyangense</name>
    <dbReference type="NCBI Taxonomy" id="2023265"/>
    <lineage>
        <taxon>Bacteria</taxon>
        <taxon>Pseudomonadati</taxon>
        <taxon>Bacteroidota</taxon>
        <taxon>Flavobacteriia</taxon>
        <taxon>Flavobacteriales</taxon>
        <taxon>Flavobacteriaceae</taxon>
        <taxon>Flavobacterium</taxon>
    </lineage>
</organism>
<dbReference type="Gene3D" id="2.60.120.200">
    <property type="match status" value="1"/>
</dbReference>
<dbReference type="InterPro" id="IPR013320">
    <property type="entry name" value="ConA-like_dom_sf"/>
</dbReference>
<dbReference type="PANTHER" id="PTHR10963:SF55">
    <property type="entry name" value="GLYCOSIDE HYDROLASE FAMILY 16 PROTEIN"/>
    <property type="match status" value="1"/>
</dbReference>
<keyword evidence="2 3" id="KW-0732">Signal</keyword>
<dbReference type="PROSITE" id="PS51762">
    <property type="entry name" value="GH16_2"/>
    <property type="match status" value="1"/>
</dbReference>
<feature type="domain" description="GH16" evidence="5">
    <location>
        <begin position="1"/>
        <end position="282"/>
    </location>
</feature>
<evidence type="ECO:0000256" key="2">
    <source>
        <dbReference type="ARBA" id="ARBA00022729"/>
    </source>
</evidence>
<dbReference type="SUPFAM" id="SSF49899">
    <property type="entry name" value="Concanavalin A-like lectins/glucanases"/>
    <property type="match status" value="1"/>
</dbReference>
<name>A0A930Y024_9FLAO</name>
<dbReference type="InterPro" id="IPR000757">
    <property type="entry name" value="Beta-glucanase-like"/>
</dbReference>
<evidence type="ECO:0000259" key="5">
    <source>
        <dbReference type="PROSITE" id="PS51762"/>
    </source>
</evidence>
<accession>A0A930Y024</accession>
<comment type="similarity">
    <text evidence="1">Belongs to the glycosyl hydrolase 16 family.</text>
</comment>
<dbReference type="PANTHER" id="PTHR10963">
    <property type="entry name" value="GLYCOSYL HYDROLASE-RELATED"/>
    <property type="match status" value="1"/>
</dbReference>
<reference evidence="6" key="1">
    <citation type="submission" date="2020-11" db="EMBL/GenBank/DDBJ databases">
        <title>Genome of Flavobacterium soyangense.</title>
        <authorList>
            <person name="Liu Q."/>
            <person name="Xin Y.-H."/>
        </authorList>
    </citation>
    <scope>NUCLEOTIDE SEQUENCE</scope>
    <source>
        <strain evidence="6">CGMCC 1.13493</strain>
    </source>
</reference>
<dbReference type="Pfam" id="PF00041">
    <property type="entry name" value="fn3"/>
    <property type="match status" value="1"/>
</dbReference>
<evidence type="ECO:0000313" key="7">
    <source>
        <dbReference type="Proteomes" id="UP000646211"/>
    </source>
</evidence>
<dbReference type="GO" id="GO:0005975">
    <property type="term" value="P:carbohydrate metabolic process"/>
    <property type="evidence" value="ECO:0007669"/>
    <property type="project" value="InterPro"/>
</dbReference>
<feature type="chain" id="PRO_5037159243" evidence="3">
    <location>
        <begin position="23"/>
        <end position="567"/>
    </location>
</feature>
<dbReference type="Pfam" id="PF00722">
    <property type="entry name" value="Glyco_hydro_16"/>
    <property type="match status" value="1"/>
</dbReference>
<dbReference type="PROSITE" id="PS50853">
    <property type="entry name" value="FN3"/>
    <property type="match status" value="1"/>
</dbReference>
<dbReference type="Pfam" id="PF18962">
    <property type="entry name" value="Por_Secre_tail"/>
    <property type="match status" value="1"/>
</dbReference>
<comment type="caution">
    <text evidence="6">The sequence shown here is derived from an EMBL/GenBank/DDBJ whole genome shotgun (WGS) entry which is preliminary data.</text>
</comment>
<dbReference type="CDD" id="cd08023">
    <property type="entry name" value="GH16_laminarinase_like"/>
    <property type="match status" value="1"/>
</dbReference>
<dbReference type="AlphaFoldDB" id="A0A930Y024"/>